<comment type="caution">
    <text evidence="1">The sequence shown here is derived from an EMBL/GenBank/DDBJ whole genome shotgun (WGS) entry which is preliminary data.</text>
</comment>
<reference evidence="2" key="1">
    <citation type="submission" date="2018-03" db="EMBL/GenBank/DDBJ databases">
        <authorList>
            <person name="Sun L."/>
            <person name="Liu H."/>
            <person name="Chen W."/>
            <person name="Huang K."/>
            <person name="Liu W."/>
            <person name="Gao X."/>
        </authorList>
    </citation>
    <scope>NUCLEOTIDE SEQUENCE [LARGE SCALE GENOMIC DNA]</scope>
    <source>
        <strain evidence="2">SH9</strain>
    </source>
</reference>
<gene>
    <name evidence="1" type="ORF">SLNSH_06200</name>
</gene>
<protein>
    <recommendedName>
        <fullName evidence="3">YncE family protein</fullName>
    </recommendedName>
</protein>
<dbReference type="InterPro" id="IPR015943">
    <property type="entry name" value="WD40/YVTN_repeat-like_dom_sf"/>
</dbReference>
<dbReference type="InterPro" id="IPR051200">
    <property type="entry name" value="Host-pathogen_enzymatic-act"/>
</dbReference>
<dbReference type="SUPFAM" id="SSF51004">
    <property type="entry name" value="C-terminal (heme d1) domain of cytochrome cd1-nitrite reductase"/>
    <property type="match status" value="1"/>
</dbReference>
<sequence>MLYAVGAQAAEGLVLEARIPLGPVGGRIDHLAVDLAGKRLFVAELGNDSVGVVDIEQAKVAAGIAGLAEPQGVGYEPSTDTLYVANARDGSVRLFDGKTLAPSGRIDLKQDADNVRIRGDRVVVGYGEGALAVIDPRDRAKKAVIELGGHPEGFQLDASGQRAFVNVPDRGEVAVVDIQSGRRAASWRTGEFRATFPMAYGGDPAGLAIVARKPATLLRYGLDGSLLWRKATCGDADDVFYDARRRRFYVSCGEGFVDVQPDDPNVAPARIATSKGARTSLFVPETDRLYVASPASGGQAELLVFRPAP</sequence>
<name>A0A2T1HWG6_9HYPH</name>
<dbReference type="OrthoDB" id="7510834at2"/>
<dbReference type="PANTHER" id="PTHR47197:SF3">
    <property type="entry name" value="DIHYDRO-HEME D1 DEHYDROGENASE"/>
    <property type="match status" value="1"/>
</dbReference>
<evidence type="ECO:0008006" key="3">
    <source>
        <dbReference type="Google" id="ProtNLM"/>
    </source>
</evidence>
<evidence type="ECO:0000313" key="2">
    <source>
        <dbReference type="Proteomes" id="UP000239772"/>
    </source>
</evidence>
<organism evidence="1 2">
    <name type="scientific">Alsobacter soli</name>
    <dbReference type="NCBI Taxonomy" id="2109933"/>
    <lineage>
        <taxon>Bacteria</taxon>
        <taxon>Pseudomonadati</taxon>
        <taxon>Pseudomonadota</taxon>
        <taxon>Alphaproteobacteria</taxon>
        <taxon>Hyphomicrobiales</taxon>
        <taxon>Alsobacteraceae</taxon>
        <taxon>Alsobacter</taxon>
    </lineage>
</organism>
<dbReference type="AlphaFoldDB" id="A0A2T1HWG6"/>
<dbReference type="EMBL" id="PVZS01000005">
    <property type="protein sequence ID" value="PSC05964.1"/>
    <property type="molecule type" value="Genomic_DNA"/>
</dbReference>
<dbReference type="PANTHER" id="PTHR47197">
    <property type="entry name" value="PROTEIN NIRF"/>
    <property type="match status" value="1"/>
</dbReference>
<evidence type="ECO:0000313" key="1">
    <source>
        <dbReference type="EMBL" id="PSC05964.1"/>
    </source>
</evidence>
<accession>A0A2T1HWG6</accession>
<dbReference type="RefSeq" id="WP_106335804.1">
    <property type="nucleotide sequence ID" value="NZ_PVZS01000005.1"/>
</dbReference>
<dbReference type="Proteomes" id="UP000239772">
    <property type="component" value="Unassembled WGS sequence"/>
</dbReference>
<proteinExistence type="predicted"/>
<dbReference type="Gene3D" id="2.130.10.10">
    <property type="entry name" value="YVTN repeat-like/Quinoprotein amine dehydrogenase"/>
    <property type="match status" value="1"/>
</dbReference>
<dbReference type="InterPro" id="IPR011048">
    <property type="entry name" value="Haem_d1_sf"/>
</dbReference>
<keyword evidence="2" id="KW-1185">Reference proteome</keyword>